<evidence type="ECO:0000313" key="7">
    <source>
        <dbReference type="Proteomes" id="UP000813824"/>
    </source>
</evidence>
<dbReference type="AlphaFoldDB" id="A0A8K0UMA0"/>
<comment type="similarity">
    <text evidence="2">Belongs to the CWC22 family.</text>
</comment>
<evidence type="ECO:0000256" key="3">
    <source>
        <dbReference type="ARBA" id="ARBA00023242"/>
    </source>
</evidence>
<dbReference type="GO" id="GO:0003723">
    <property type="term" value="F:RNA binding"/>
    <property type="evidence" value="ECO:0007669"/>
    <property type="project" value="InterPro"/>
</dbReference>
<gene>
    <name evidence="6" type="ORF">BXZ70DRAFT_939731</name>
</gene>
<feature type="compositionally biased region" description="Basic and acidic residues" evidence="4">
    <location>
        <begin position="131"/>
        <end position="145"/>
    </location>
</feature>
<dbReference type="Pfam" id="PF02847">
    <property type="entry name" value="MA3"/>
    <property type="match status" value="1"/>
</dbReference>
<dbReference type="EMBL" id="JAEVFJ010000017">
    <property type="protein sequence ID" value="KAH8099961.1"/>
    <property type="molecule type" value="Genomic_DNA"/>
</dbReference>
<feature type="compositionally biased region" description="Basic and acidic residues" evidence="4">
    <location>
        <begin position="64"/>
        <end position="75"/>
    </location>
</feature>
<feature type="domain" description="MI" evidence="5">
    <location>
        <begin position="631"/>
        <end position="770"/>
    </location>
</feature>
<evidence type="ECO:0000313" key="6">
    <source>
        <dbReference type="EMBL" id="KAH8099961.1"/>
    </source>
</evidence>
<feature type="compositionally biased region" description="Basic and acidic residues" evidence="4">
    <location>
        <begin position="35"/>
        <end position="49"/>
    </location>
</feature>
<feature type="compositionally biased region" description="Basic and acidic residues" evidence="4">
    <location>
        <begin position="112"/>
        <end position="123"/>
    </location>
</feature>
<name>A0A8K0UMA0_9AGAR</name>
<evidence type="ECO:0000256" key="4">
    <source>
        <dbReference type="SAM" id="MobiDB-lite"/>
    </source>
</evidence>
<sequence length="873" mass="97771">MVAYSGPSLPQSILDEISRSEGSSSSWKNGRPKVSRKEARKQQRTERKQSKAQFFRPGTNGAKRRAEHDHEESPQQKKQKVTQASSQPAAGPSRTARPNSNEPKAGPSNPTSKKDTKPKKDATKATALEKLAARSESTEKKEPRNLRRRVPQSQEEMDEDAYIARLEAKLGRKKGGKLSKEWEDDGLDDLLKDLDDLEESLFTTKPTDGLSGDEQNDFSEEVSEDGDEEEGDEFSDGFSESDEDSEAEGADVSEEWSGFGGTIEAVDEEDDEAPQLLDPASHDAEHTPGTRYIPPHLRKREETEQETEAQMKLKRQLKGLLNRLSEQNIASILDGIEELYRNHRRHDVTSTITSLIVDGISSHSILLDSYVVLHAALISSLHKIIGVEFAAFFLQHVVANYERHFSTFQDDPLPATGSVDNAIGTEELKGKETSNLIVLLSELYNFQVISSLLVYDVIRGLLDGELTEFNVELLLKITRSSGQQLRSDDPTALKDIIQIVHSKLPEQQDKLSSRTRFMIETLSNLKNNRIKKVAAGQHQGGDAVERMKKFLSGLTKKRQVRAHEPLRIGLKDLHTADTKGKWWLVGAAWSGDPLVEHKENTVANASSSNSADGPNENTLMKLARKQGMNTDIRRNIFVILMSSADYVDACDRLSQLRLTEIQQREYIRVILHCCGNEKRFNPYYTLVGQQLCRLSKSHQFTLQYCLWDFLRDLGETNVGGAEILKTVKDDGGNFDLKRISETRMGNVARAYGWWIAKDSCTLAILKPVDFTILQPQSRTFLSNLLVHTLISSQLTTPLLSTNVKDFPDTHHRGPLEEIFIKATRIPALALGLIYFIGEMEHAGTETSESGFLKWARKVALDTLKTGMDVVPNL</sequence>
<dbReference type="OrthoDB" id="361797at2759"/>
<comment type="subcellular location">
    <subcellularLocation>
        <location evidence="1">Nucleus</location>
        <location evidence="1">Nucleolus</location>
    </subcellularLocation>
</comment>
<dbReference type="Gene3D" id="1.25.40.180">
    <property type="match status" value="1"/>
</dbReference>
<dbReference type="InterPro" id="IPR050781">
    <property type="entry name" value="CWC22_splicing_factor"/>
</dbReference>
<dbReference type="InterPro" id="IPR003891">
    <property type="entry name" value="Initiation_fac_eIF4g_MI"/>
</dbReference>
<dbReference type="PROSITE" id="PS51366">
    <property type="entry name" value="MI"/>
    <property type="match status" value="1"/>
</dbReference>
<evidence type="ECO:0000259" key="5">
    <source>
        <dbReference type="PROSITE" id="PS51366"/>
    </source>
</evidence>
<dbReference type="SMART" id="SM00543">
    <property type="entry name" value="MIF4G"/>
    <property type="match status" value="1"/>
</dbReference>
<feature type="region of interest" description="Disordered" evidence="4">
    <location>
        <begin position="1"/>
        <end position="159"/>
    </location>
</feature>
<evidence type="ECO:0000256" key="2">
    <source>
        <dbReference type="ARBA" id="ARBA00006856"/>
    </source>
</evidence>
<feature type="compositionally biased region" description="Acidic residues" evidence="4">
    <location>
        <begin position="214"/>
        <end position="254"/>
    </location>
</feature>
<protein>
    <recommendedName>
        <fullName evidence="5">MI domain-containing protein</fullName>
    </recommendedName>
</protein>
<dbReference type="SMART" id="SM00544">
    <property type="entry name" value="MA3"/>
    <property type="match status" value="1"/>
</dbReference>
<keyword evidence="7" id="KW-1185">Reference proteome</keyword>
<dbReference type="Pfam" id="PF02854">
    <property type="entry name" value="MIF4G"/>
    <property type="match status" value="1"/>
</dbReference>
<dbReference type="SUPFAM" id="SSF48371">
    <property type="entry name" value="ARM repeat"/>
    <property type="match status" value="1"/>
</dbReference>
<dbReference type="InterPro" id="IPR016024">
    <property type="entry name" value="ARM-type_fold"/>
</dbReference>
<feature type="region of interest" description="Disordered" evidence="4">
    <location>
        <begin position="202"/>
        <end position="305"/>
    </location>
</feature>
<accession>A0A8K0UMA0</accession>
<evidence type="ECO:0000256" key="1">
    <source>
        <dbReference type="ARBA" id="ARBA00004604"/>
    </source>
</evidence>
<keyword evidence="3" id="KW-0539">Nucleus</keyword>
<organism evidence="6 7">
    <name type="scientific">Cristinia sonorae</name>
    <dbReference type="NCBI Taxonomy" id="1940300"/>
    <lineage>
        <taxon>Eukaryota</taxon>
        <taxon>Fungi</taxon>
        <taxon>Dikarya</taxon>
        <taxon>Basidiomycota</taxon>
        <taxon>Agaricomycotina</taxon>
        <taxon>Agaricomycetes</taxon>
        <taxon>Agaricomycetidae</taxon>
        <taxon>Agaricales</taxon>
        <taxon>Pleurotineae</taxon>
        <taxon>Stephanosporaceae</taxon>
        <taxon>Cristinia</taxon>
    </lineage>
</organism>
<comment type="caution">
    <text evidence="6">The sequence shown here is derived from an EMBL/GenBank/DDBJ whole genome shotgun (WGS) entry which is preliminary data.</text>
</comment>
<dbReference type="InterPro" id="IPR003890">
    <property type="entry name" value="MIF4G-like_typ-3"/>
</dbReference>
<proteinExistence type="inferred from homology"/>
<dbReference type="PANTHER" id="PTHR18034">
    <property type="entry name" value="CELL CYCLE CONTROL PROTEIN CWF22-RELATED"/>
    <property type="match status" value="1"/>
</dbReference>
<dbReference type="Proteomes" id="UP000813824">
    <property type="component" value="Unassembled WGS sequence"/>
</dbReference>
<dbReference type="GO" id="GO:0005730">
    <property type="term" value="C:nucleolus"/>
    <property type="evidence" value="ECO:0007669"/>
    <property type="project" value="UniProtKB-SubCell"/>
</dbReference>
<dbReference type="PANTHER" id="PTHR18034:SF4">
    <property type="entry name" value="NUCLEOLAR MIF4G DOMAIN-CONTAINING PROTEIN 1"/>
    <property type="match status" value="1"/>
</dbReference>
<dbReference type="GO" id="GO:0042274">
    <property type="term" value="P:ribosomal small subunit biogenesis"/>
    <property type="evidence" value="ECO:0007669"/>
    <property type="project" value="TreeGrafter"/>
</dbReference>
<reference evidence="6" key="1">
    <citation type="journal article" date="2021" name="New Phytol.">
        <title>Evolutionary innovations through gain and loss of genes in the ectomycorrhizal Boletales.</title>
        <authorList>
            <person name="Wu G."/>
            <person name="Miyauchi S."/>
            <person name="Morin E."/>
            <person name="Kuo A."/>
            <person name="Drula E."/>
            <person name="Varga T."/>
            <person name="Kohler A."/>
            <person name="Feng B."/>
            <person name="Cao Y."/>
            <person name="Lipzen A."/>
            <person name="Daum C."/>
            <person name="Hundley H."/>
            <person name="Pangilinan J."/>
            <person name="Johnson J."/>
            <person name="Barry K."/>
            <person name="LaButti K."/>
            <person name="Ng V."/>
            <person name="Ahrendt S."/>
            <person name="Min B."/>
            <person name="Choi I.G."/>
            <person name="Park H."/>
            <person name="Plett J.M."/>
            <person name="Magnuson J."/>
            <person name="Spatafora J.W."/>
            <person name="Nagy L.G."/>
            <person name="Henrissat B."/>
            <person name="Grigoriev I.V."/>
            <person name="Yang Z.L."/>
            <person name="Xu J."/>
            <person name="Martin F.M."/>
        </authorList>
    </citation>
    <scope>NUCLEOTIDE SEQUENCE</scope>
    <source>
        <strain evidence="6">KKN 215</strain>
    </source>
</reference>